<evidence type="ECO:0000313" key="2">
    <source>
        <dbReference type="Proteomes" id="UP001470230"/>
    </source>
</evidence>
<gene>
    <name evidence="1" type="ORF">M9Y10_006452</name>
</gene>
<comment type="caution">
    <text evidence="1">The sequence shown here is derived from an EMBL/GenBank/DDBJ whole genome shotgun (WGS) entry which is preliminary data.</text>
</comment>
<dbReference type="EMBL" id="JAPFFF010000012">
    <property type="protein sequence ID" value="KAK8876257.1"/>
    <property type="molecule type" value="Genomic_DNA"/>
</dbReference>
<sequence length="121" mass="14386">MNDIQEKILNFLEEESNSEENLLILEDKFNNSKISDNKHDLLSLLHLIPKILNKHHRLPNFFSLIEKILLIFKEDIKKYFSNSEIFNIFKSNKKILLFLIEQQIIVIDEHIAKKLQIQANT</sequence>
<accession>A0ABR2JF83</accession>
<organism evidence="1 2">
    <name type="scientific">Tritrichomonas musculus</name>
    <dbReference type="NCBI Taxonomy" id="1915356"/>
    <lineage>
        <taxon>Eukaryota</taxon>
        <taxon>Metamonada</taxon>
        <taxon>Parabasalia</taxon>
        <taxon>Tritrichomonadida</taxon>
        <taxon>Tritrichomonadidae</taxon>
        <taxon>Tritrichomonas</taxon>
    </lineage>
</organism>
<reference evidence="1 2" key="1">
    <citation type="submission" date="2024-04" db="EMBL/GenBank/DDBJ databases">
        <title>Tritrichomonas musculus Genome.</title>
        <authorList>
            <person name="Alves-Ferreira E."/>
            <person name="Grigg M."/>
            <person name="Lorenzi H."/>
            <person name="Galac M."/>
        </authorList>
    </citation>
    <scope>NUCLEOTIDE SEQUENCE [LARGE SCALE GENOMIC DNA]</scope>
    <source>
        <strain evidence="1 2">EAF2021</strain>
    </source>
</reference>
<protein>
    <submittedName>
        <fullName evidence="1">Uncharacterized protein</fullName>
    </submittedName>
</protein>
<proteinExistence type="predicted"/>
<keyword evidence="2" id="KW-1185">Reference proteome</keyword>
<name>A0ABR2JF83_9EUKA</name>
<dbReference type="Proteomes" id="UP001470230">
    <property type="component" value="Unassembled WGS sequence"/>
</dbReference>
<evidence type="ECO:0000313" key="1">
    <source>
        <dbReference type="EMBL" id="KAK8876257.1"/>
    </source>
</evidence>